<dbReference type="OrthoDB" id="573193at2"/>
<dbReference type="EMBL" id="AP018227">
    <property type="protein sequence ID" value="BAY82011.1"/>
    <property type="molecule type" value="Genomic_DNA"/>
</dbReference>
<dbReference type="Gene3D" id="3.30.1380.20">
    <property type="entry name" value="Trafficking protein particle complex subunit 3"/>
    <property type="match status" value="1"/>
</dbReference>
<organism evidence="1 2">
    <name type="scientific">Calothrix parasitica NIES-267</name>
    <dbReference type="NCBI Taxonomy" id="1973488"/>
    <lineage>
        <taxon>Bacteria</taxon>
        <taxon>Bacillati</taxon>
        <taxon>Cyanobacteriota</taxon>
        <taxon>Cyanophyceae</taxon>
        <taxon>Nostocales</taxon>
        <taxon>Calotrichaceae</taxon>
        <taxon>Calothrix</taxon>
    </lineage>
</organism>
<evidence type="ECO:0000313" key="2">
    <source>
        <dbReference type="Proteomes" id="UP000218418"/>
    </source>
</evidence>
<evidence type="ECO:0008006" key="3">
    <source>
        <dbReference type="Google" id="ProtNLM"/>
    </source>
</evidence>
<dbReference type="AlphaFoldDB" id="A0A1Z4LL96"/>
<accession>A0A1Z4LL96</accession>
<evidence type="ECO:0000313" key="1">
    <source>
        <dbReference type="EMBL" id="BAY82011.1"/>
    </source>
</evidence>
<gene>
    <name evidence="1" type="ORF">NIES267_14890</name>
</gene>
<dbReference type="InterPro" id="IPR024096">
    <property type="entry name" value="NO_sig/Golgi_transp_ligand-bd"/>
</dbReference>
<protein>
    <recommendedName>
        <fullName evidence="3">Hydrocarbon-binding protein</fullName>
    </recommendedName>
</protein>
<dbReference type="Proteomes" id="UP000218418">
    <property type="component" value="Chromosome"/>
</dbReference>
<reference evidence="1 2" key="1">
    <citation type="submission" date="2017-06" db="EMBL/GenBank/DDBJ databases">
        <title>Genome sequencing of cyanobaciteial culture collection at National Institute for Environmental Studies (NIES).</title>
        <authorList>
            <person name="Hirose Y."/>
            <person name="Shimura Y."/>
            <person name="Fujisawa T."/>
            <person name="Nakamura Y."/>
            <person name="Kawachi M."/>
        </authorList>
    </citation>
    <scope>NUCLEOTIDE SEQUENCE [LARGE SCALE GENOMIC DNA]</scope>
    <source>
        <strain evidence="1 2">NIES-267</strain>
    </source>
</reference>
<dbReference type="SUPFAM" id="SSF111126">
    <property type="entry name" value="Ligand-binding domain in the NO signalling and Golgi transport"/>
    <property type="match status" value="1"/>
</dbReference>
<sequence length="153" mass="16244">MLREKLGDFSSIICFKAAISGMEEALGEKATAIALIAAGRSRGKNLAKDLGLSGTSLRWDVIADKMAFALGENGTKLLTIESILEEGDVIKVFTSETLCSAGEPQGSSRKCTFTLGAVWGALEEITGKRLKGSHTESVVRGGNNDVFEFKSLV</sequence>
<keyword evidence="2" id="KW-1185">Reference proteome</keyword>
<name>A0A1Z4LL96_9CYAN</name>
<proteinExistence type="predicted"/>